<dbReference type="InterPro" id="IPR006675">
    <property type="entry name" value="HDIG_dom"/>
</dbReference>
<dbReference type="Proteomes" id="UP001321748">
    <property type="component" value="Chromosome"/>
</dbReference>
<evidence type="ECO:0000259" key="1">
    <source>
        <dbReference type="Pfam" id="PF01966"/>
    </source>
</evidence>
<dbReference type="Gene3D" id="1.10.3210.10">
    <property type="entry name" value="Hypothetical protein af1432"/>
    <property type="match status" value="1"/>
</dbReference>
<proteinExistence type="predicted"/>
<gene>
    <name evidence="2" type="ORF">KIMH_13530</name>
</gene>
<name>A0ABM8BE84_9BIFI</name>
<sequence length="224" mass="24707">MIPSIEMAQELHRKYAPSQTAYELIHTHCVIIATIGKGLAEQANARYAAARAAGASSASMNAAVPQRELDADLVYLGGLLHDIGTYKILASDGAEGRPLAFDDRYIQHGLAGYELLKAEGVDESVAEFARNHTGVGLTREQVVAERLDLPVDDYLPRSLEQELVMYADNYHSKHQPPIFVSEPTAAKRAAKFGEENLRRWKMLVAKYGVPDLEPLAREYGMEIV</sequence>
<dbReference type="CDD" id="cd00077">
    <property type="entry name" value="HDc"/>
    <property type="match status" value="1"/>
</dbReference>
<feature type="domain" description="HD" evidence="1">
    <location>
        <begin position="27"/>
        <end position="171"/>
    </location>
</feature>
<evidence type="ECO:0000313" key="2">
    <source>
        <dbReference type="EMBL" id="BDR55242.1"/>
    </source>
</evidence>
<evidence type="ECO:0000313" key="3">
    <source>
        <dbReference type="Proteomes" id="UP001321748"/>
    </source>
</evidence>
<dbReference type="Pfam" id="PF01966">
    <property type="entry name" value="HD"/>
    <property type="match status" value="1"/>
</dbReference>
<dbReference type="PANTHER" id="PTHR38659:SF2">
    <property type="entry name" value="HDIG DOMAIN PROTEIN"/>
    <property type="match status" value="1"/>
</dbReference>
<keyword evidence="3" id="KW-1185">Reference proteome</keyword>
<protein>
    <submittedName>
        <fullName evidence="2">Phosphohydrolase</fullName>
    </submittedName>
</protein>
<dbReference type="EMBL" id="AP026800">
    <property type="protein sequence ID" value="BDR55242.1"/>
    <property type="molecule type" value="Genomic_DNA"/>
</dbReference>
<dbReference type="NCBIfam" id="TIGR00277">
    <property type="entry name" value="HDIG"/>
    <property type="match status" value="1"/>
</dbReference>
<dbReference type="SUPFAM" id="SSF109604">
    <property type="entry name" value="HD-domain/PDEase-like"/>
    <property type="match status" value="1"/>
</dbReference>
<reference evidence="2 3" key="1">
    <citation type="journal article" date="2023" name="Microbiol. Spectr.">
        <title>Symbiosis of Carpenter Bees with Uncharacterized Lactic Acid Bacteria Showing NAD Auxotrophy.</title>
        <authorList>
            <person name="Kawasaki S."/>
            <person name="Ozawa K."/>
            <person name="Mori T."/>
            <person name="Yamamoto A."/>
            <person name="Ito M."/>
            <person name="Ohkuma M."/>
            <person name="Sakamoto M."/>
            <person name="Matsutani M."/>
        </authorList>
    </citation>
    <scope>NUCLEOTIDE SEQUENCE [LARGE SCALE GENOMIC DNA]</scope>
    <source>
        <strain evidence="2 3">KimH</strain>
    </source>
</reference>
<dbReference type="PANTHER" id="PTHR38659">
    <property type="entry name" value="METAL-DEPENDENT PHOSPHOHYDROLASE"/>
    <property type="match status" value="1"/>
</dbReference>
<dbReference type="InterPro" id="IPR003607">
    <property type="entry name" value="HD/PDEase_dom"/>
</dbReference>
<organism evidence="2 3">
    <name type="scientific">Bombiscardovia apis</name>
    <dbReference type="NCBI Taxonomy" id="2932182"/>
    <lineage>
        <taxon>Bacteria</taxon>
        <taxon>Bacillati</taxon>
        <taxon>Actinomycetota</taxon>
        <taxon>Actinomycetes</taxon>
        <taxon>Bifidobacteriales</taxon>
        <taxon>Bifidobacteriaceae</taxon>
        <taxon>Bombiscardovia</taxon>
    </lineage>
</organism>
<dbReference type="InterPro" id="IPR006674">
    <property type="entry name" value="HD_domain"/>
</dbReference>
<accession>A0ABM8BE84</accession>